<dbReference type="AlphaFoldDB" id="F0T6E5"/>
<evidence type="ECO:0000313" key="1">
    <source>
        <dbReference type="EMBL" id="ADZ09460.1"/>
    </source>
</evidence>
<dbReference type="GeneID" id="10277669"/>
<sequence length="146" mass="16431" precursor="true">MKKNMVPIIVLIIIIALFAGSVSATNNTNGVSIQKVVQKNLIDSGSNKFYWGERGGLFAYTWKTYKTSNGVVVQVHYKTINNSWYSTYSITKLTSSKLKIVETSPEVKLYSGRSSVTSYAKTSLTPVTYYWKNIRPQIKSDGYFFA</sequence>
<reference evidence="2" key="1">
    <citation type="submission" date="2011-02" db="EMBL/GenBank/DDBJ databases">
        <title>Complete sequence of Methanobacterium sp. AL-21.</title>
        <authorList>
            <consortium name="US DOE Joint Genome Institute"/>
            <person name="Lucas S."/>
            <person name="Copeland A."/>
            <person name="Lapidus A."/>
            <person name="Cheng J.-F."/>
            <person name="Goodwin L."/>
            <person name="Pitluck S."/>
            <person name="Chertkov O."/>
            <person name="Detter J.C."/>
            <person name="Han C."/>
            <person name="Tapia R."/>
            <person name="Land M."/>
            <person name="Hauser L."/>
            <person name="Kyrpides N."/>
            <person name="Ivanova N."/>
            <person name="Mikhailova N."/>
            <person name="Pagani I."/>
            <person name="Cadillo-Quiroz H."/>
            <person name="Imachi H."/>
            <person name="Zinder S."/>
            <person name="Liu W."/>
            <person name="Woyke T."/>
        </authorList>
    </citation>
    <scope>NUCLEOTIDE SEQUENCE [LARGE SCALE GENOMIC DNA]</scope>
    <source>
        <strain evidence="2">AL-21</strain>
    </source>
</reference>
<reference evidence="1 2" key="2">
    <citation type="journal article" date="2014" name="Int. J. Syst. Evol. Microbiol.">
        <title>Methanobacterium paludis sp. nov. and a novel strain of Methanobacterium lacus isolated from northern peatlands.</title>
        <authorList>
            <person name="Cadillo-Quiroz H."/>
            <person name="Brauer S.L."/>
            <person name="Goodson N."/>
            <person name="Yavitt J.B."/>
            <person name="Zinder S.H."/>
        </authorList>
    </citation>
    <scope>NUCLEOTIDE SEQUENCE [LARGE SCALE GENOMIC DNA]</scope>
    <source>
        <strain evidence="1 2">AL-21</strain>
    </source>
</reference>
<dbReference type="RefSeq" id="WP_013644811.1">
    <property type="nucleotide sequence ID" value="NC_015216.1"/>
</dbReference>
<dbReference type="Proteomes" id="UP000007490">
    <property type="component" value="Chromosome"/>
</dbReference>
<evidence type="ECO:0000313" key="2">
    <source>
        <dbReference type="Proteomes" id="UP000007490"/>
    </source>
</evidence>
<dbReference type="EMBL" id="CP002551">
    <property type="protein sequence ID" value="ADZ09460.1"/>
    <property type="molecule type" value="Genomic_DNA"/>
</dbReference>
<organism evidence="1 2">
    <name type="scientific">Methanobacterium lacus (strain AL-21)</name>
    <dbReference type="NCBI Taxonomy" id="877455"/>
    <lineage>
        <taxon>Archaea</taxon>
        <taxon>Methanobacteriati</taxon>
        <taxon>Methanobacteriota</taxon>
        <taxon>Methanomada group</taxon>
        <taxon>Methanobacteria</taxon>
        <taxon>Methanobacteriales</taxon>
        <taxon>Methanobacteriaceae</taxon>
        <taxon>Methanobacterium</taxon>
    </lineage>
</organism>
<gene>
    <name evidence="1" type="ordered locus">Metbo_1218</name>
</gene>
<proteinExistence type="predicted"/>
<keyword evidence="2" id="KW-1185">Reference proteome</keyword>
<protein>
    <submittedName>
        <fullName evidence="1">Uncharacterized protein</fullName>
    </submittedName>
</protein>
<accession>F0T6E5</accession>
<dbReference type="KEGG" id="mel:Metbo_1218"/>
<dbReference type="OrthoDB" id="72591at2157"/>
<name>F0T6E5_METLA</name>
<dbReference type="HOGENOM" id="CLU_1773201_0_0_2"/>